<dbReference type="AlphaFoldDB" id="A0A7L4NCK5"/>
<comment type="catalytic activity">
    <reaction evidence="8">
        <text>cytidine(32) in tRNA(Arg)(CCU) + S-adenosyl-L-methionine = N(3)-methylcytidine(32) in tRNA(Arg)(CCU) + S-adenosyl-L-homocysteine + H(+)</text>
        <dbReference type="Rhea" id="RHEA:60912"/>
        <dbReference type="Rhea" id="RHEA-COMP:15710"/>
        <dbReference type="Rhea" id="RHEA-COMP:15712"/>
        <dbReference type="ChEBI" id="CHEBI:15378"/>
        <dbReference type="ChEBI" id="CHEBI:57856"/>
        <dbReference type="ChEBI" id="CHEBI:59789"/>
        <dbReference type="ChEBI" id="CHEBI:74894"/>
        <dbReference type="ChEBI" id="CHEBI:82748"/>
    </reaction>
    <physiologicalReaction direction="left-to-right" evidence="8">
        <dbReference type="Rhea" id="RHEA:60913"/>
    </physiologicalReaction>
</comment>
<feature type="domain" description="Methyltransferase type 12" evidence="11">
    <location>
        <begin position="112"/>
        <end position="193"/>
    </location>
</feature>
<evidence type="ECO:0000313" key="13">
    <source>
        <dbReference type="Proteomes" id="UP000586704"/>
    </source>
</evidence>
<gene>
    <name evidence="12" type="primary">Mettl2</name>
    <name evidence="12" type="ORF">CEYCYA_R08653</name>
</gene>
<name>A0A7L4NCK5_9AVES</name>
<dbReference type="InterPro" id="IPR029063">
    <property type="entry name" value="SAM-dependent_MTases_sf"/>
</dbReference>
<dbReference type="Proteomes" id="UP000586704">
    <property type="component" value="Unassembled WGS sequence"/>
</dbReference>
<feature type="compositionally biased region" description="Basic and acidic residues" evidence="10">
    <location>
        <begin position="54"/>
        <end position="64"/>
    </location>
</feature>
<evidence type="ECO:0000313" key="12">
    <source>
        <dbReference type="EMBL" id="NXY86805.1"/>
    </source>
</evidence>
<feature type="non-terminal residue" evidence="12">
    <location>
        <position position="1"/>
    </location>
</feature>
<keyword evidence="6" id="KW-0949">S-adenosyl-L-methionine</keyword>
<evidence type="ECO:0000259" key="11">
    <source>
        <dbReference type="Pfam" id="PF08242"/>
    </source>
</evidence>
<reference evidence="12 13" key="1">
    <citation type="submission" date="2020-02" db="EMBL/GenBank/DDBJ databases">
        <title>Bird 10,000 Genomes (B10K) Project - Family phase.</title>
        <authorList>
            <person name="Zhang G."/>
        </authorList>
    </citation>
    <scope>NUCLEOTIDE SEQUENCE [LARGE SCALE GENOMIC DNA]</scope>
    <source>
        <strain evidence="12">B10K-DU-013-51</strain>
        <tissue evidence="12">Mixed tissue sample</tissue>
    </source>
</reference>
<evidence type="ECO:0000256" key="4">
    <source>
        <dbReference type="ARBA" id="ARBA00022603"/>
    </source>
</evidence>
<comment type="subcellular location">
    <subcellularLocation>
        <location evidence="1">Cytoplasm</location>
    </subcellularLocation>
</comment>
<evidence type="ECO:0000256" key="1">
    <source>
        <dbReference type="ARBA" id="ARBA00004496"/>
    </source>
</evidence>
<dbReference type="GO" id="GO:0005737">
    <property type="term" value="C:cytoplasm"/>
    <property type="evidence" value="ECO:0007669"/>
    <property type="project" value="UniProtKB-SubCell"/>
</dbReference>
<accession>A0A7L4NCK5</accession>
<keyword evidence="7" id="KW-0819">tRNA processing</keyword>
<dbReference type="InterPro" id="IPR013217">
    <property type="entry name" value="Methyltransf_12"/>
</dbReference>
<keyword evidence="5" id="KW-0808">Transferase</keyword>
<dbReference type="Pfam" id="PF08242">
    <property type="entry name" value="Methyltransf_12"/>
    <property type="match status" value="1"/>
</dbReference>
<dbReference type="SUPFAM" id="SSF53335">
    <property type="entry name" value="S-adenosyl-L-methionine-dependent methyltransferases"/>
    <property type="match status" value="1"/>
</dbReference>
<dbReference type="PANTHER" id="PTHR22809">
    <property type="entry name" value="METHYLTRANSFERASE-RELATED"/>
    <property type="match status" value="1"/>
</dbReference>
<dbReference type="Gene3D" id="3.40.50.150">
    <property type="entry name" value="Vaccinia Virus protein VP39"/>
    <property type="match status" value="1"/>
</dbReference>
<dbReference type="EMBL" id="VYZU01050221">
    <property type="protein sequence ID" value="NXY86805.1"/>
    <property type="molecule type" value="Genomic_DNA"/>
</dbReference>
<dbReference type="GO" id="GO:0008033">
    <property type="term" value="P:tRNA processing"/>
    <property type="evidence" value="ECO:0007669"/>
    <property type="project" value="UniProtKB-KW"/>
</dbReference>
<dbReference type="PANTHER" id="PTHR22809:SF4">
    <property type="entry name" value="TRNA N(3)-METHYLCYTIDINE METHYLTRANSFERASE METTL2A-RELATED"/>
    <property type="match status" value="1"/>
</dbReference>
<comment type="similarity">
    <text evidence="2">Belongs to the methyltransferase superfamily. METL family.</text>
</comment>
<keyword evidence="13" id="KW-1185">Reference proteome</keyword>
<evidence type="ECO:0000256" key="2">
    <source>
        <dbReference type="ARBA" id="ARBA00009725"/>
    </source>
</evidence>
<sequence>EEYELNAKRYWDDFYKIHENGFFKDRHWLFTEFPELAPNRNPKQSRDSVPGFSNKEESTKDRLGSCENGHCSLESRGGNQFSLMQNPPKTCTEELAAAAGDYPGSSASYRVLEVGCGAGNTVFPILQTNNDPGLFVYCCDFSPTAVELVQSNAEYDSSRCFAFVHDLCSDQSPFPMPEESLDVVILIFVLSAILPEK</sequence>
<dbReference type="CDD" id="cd02440">
    <property type="entry name" value="AdoMet_MTases"/>
    <property type="match status" value="1"/>
</dbReference>
<evidence type="ECO:0000256" key="3">
    <source>
        <dbReference type="ARBA" id="ARBA00022490"/>
    </source>
</evidence>
<evidence type="ECO:0000256" key="7">
    <source>
        <dbReference type="ARBA" id="ARBA00022694"/>
    </source>
</evidence>
<evidence type="ECO:0000256" key="6">
    <source>
        <dbReference type="ARBA" id="ARBA00022691"/>
    </source>
</evidence>
<feature type="region of interest" description="Disordered" evidence="10">
    <location>
        <begin position="36"/>
        <end position="66"/>
    </location>
</feature>
<comment type="catalytic activity">
    <reaction evidence="9">
        <text>cytidine(32) in tRNA(Thr) + S-adenosyl-L-methionine = N(3)-methylcytidine(32) in tRNA(Thr) + S-adenosyl-L-homocysteine + H(+)</text>
        <dbReference type="Rhea" id="RHEA:50960"/>
        <dbReference type="Rhea" id="RHEA-COMP:12850"/>
        <dbReference type="Rhea" id="RHEA-COMP:12852"/>
        <dbReference type="ChEBI" id="CHEBI:15378"/>
        <dbReference type="ChEBI" id="CHEBI:57856"/>
        <dbReference type="ChEBI" id="CHEBI:59789"/>
        <dbReference type="ChEBI" id="CHEBI:74894"/>
        <dbReference type="ChEBI" id="CHEBI:82748"/>
    </reaction>
    <physiologicalReaction direction="left-to-right" evidence="9">
        <dbReference type="Rhea" id="RHEA:50961"/>
    </physiologicalReaction>
</comment>
<organism evidence="12 13">
    <name type="scientific">Ceyx cyanopectus</name>
    <name type="common">Indigo-banded kingfisher</name>
    <dbReference type="NCBI Taxonomy" id="390723"/>
    <lineage>
        <taxon>Eukaryota</taxon>
        <taxon>Metazoa</taxon>
        <taxon>Chordata</taxon>
        <taxon>Craniata</taxon>
        <taxon>Vertebrata</taxon>
        <taxon>Euteleostomi</taxon>
        <taxon>Archelosauria</taxon>
        <taxon>Archosauria</taxon>
        <taxon>Dinosauria</taxon>
        <taxon>Saurischia</taxon>
        <taxon>Theropoda</taxon>
        <taxon>Coelurosauria</taxon>
        <taxon>Aves</taxon>
        <taxon>Neognathae</taxon>
        <taxon>Neoaves</taxon>
        <taxon>Telluraves</taxon>
        <taxon>Coraciimorphae</taxon>
        <taxon>Coraciiformes</taxon>
        <taxon>Alcedinidae</taxon>
        <taxon>Ceyx</taxon>
    </lineage>
</organism>
<proteinExistence type="inferred from homology"/>
<feature type="non-terminal residue" evidence="12">
    <location>
        <position position="197"/>
    </location>
</feature>
<evidence type="ECO:0000256" key="5">
    <source>
        <dbReference type="ARBA" id="ARBA00022679"/>
    </source>
</evidence>
<dbReference type="OrthoDB" id="417697at2759"/>
<dbReference type="GO" id="GO:0032259">
    <property type="term" value="P:methylation"/>
    <property type="evidence" value="ECO:0007669"/>
    <property type="project" value="UniProtKB-KW"/>
</dbReference>
<dbReference type="InterPro" id="IPR026113">
    <property type="entry name" value="METTL2/6/8-like"/>
</dbReference>
<keyword evidence="3" id="KW-0963">Cytoplasm</keyword>
<comment type="caution">
    <text evidence="12">The sequence shown here is derived from an EMBL/GenBank/DDBJ whole genome shotgun (WGS) entry which is preliminary data.</text>
</comment>
<dbReference type="GO" id="GO:0052735">
    <property type="term" value="F:tRNA (cytidine-3-)-methyltransferase activity"/>
    <property type="evidence" value="ECO:0007669"/>
    <property type="project" value="TreeGrafter"/>
</dbReference>
<evidence type="ECO:0000256" key="8">
    <source>
        <dbReference type="ARBA" id="ARBA00048054"/>
    </source>
</evidence>
<evidence type="ECO:0000256" key="10">
    <source>
        <dbReference type="SAM" id="MobiDB-lite"/>
    </source>
</evidence>
<protein>
    <submittedName>
        <fullName evidence="12">METL2 protein</fullName>
    </submittedName>
</protein>
<keyword evidence="4" id="KW-0489">Methyltransferase</keyword>
<evidence type="ECO:0000256" key="9">
    <source>
        <dbReference type="ARBA" id="ARBA00049374"/>
    </source>
</evidence>